<proteinExistence type="predicted"/>
<name>A0A3M7QIZ7_BRAPC</name>
<dbReference type="GO" id="GO:0003697">
    <property type="term" value="F:single-stranded DNA binding"/>
    <property type="evidence" value="ECO:0007669"/>
    <property type="project" value="InterPro"/>
</dbReference>
<dbReference type="InterPro" id="IPR013083">
    <property type="entry name" value="Znf_RING/FYVE/PHD"/>
</dbReference>
<evidence type="ECO:0000256" key="2">
    <source>
        <dbReference type="ARBA" id="ARBA00022771"/>
    </source>
</evidence>
<dbReference type="PROSITE" id="PS00518">
    <property type="entry name" value="ZF_RING_1"/>
    <property type="match status" value="1"/>
</dbReference>
<dbReference type="SUPFAM" id="SSF57850">
    <property type="entry name" value="RING/U-box"/>
    <property type="match status" value="1"/>
</dbReference>
<evidence type="ECO:0000259" key="5">
    <source>
        <dbReference type="PROSITE" id="PS50089"/>
    </source>
</evidence>
<comment type="caution">
    <text evidence="6">The sequence shown here is derived from an EMBL/GenBank/DDBJ whole genome shotgun (WGS) entry which is preliminary data.</text>
</comment>
<keyword evidence="3" id="KW-0862">Zinc</keyword>
<dbReference type="GO" id="GO:0006301">
    <property type="term" value="P:DNA damage tolerance"/>
    <property type="evidence" value="ECO:0007669"/>
    <property type="project" value="InterPro"/>
</dbReference>
<feature type="domain" description="RING-type" evidence="5">
    <location>
        <begin position="24"/>
        <end position="63"/>
    </location>
</feature>
<evidence type="ECO:0000256" key="1">
    <source>
        <dbReference type="ARBA" id="ARBA00022723"/>
    </source>
</evidence>
<dbReference type="Proteomes" id="UP000276133">
    <property type="component" value="Unassembled WGS sequence"/>
</dbReference>
<evidence type="ECO:0000256" key="4">
    <source>
        <dbReference type="PROSITE-ProRule" id="PRU00175"/>
    </source>
</evidence>
<dbReference type="EMBL" id="REGN01006041">
    <property type="protein sequence ID" value="RNA11114.1"/>
    <property type="molecule type" value="Genomic_DNA"/>
</dbReference>
<protein>
    <submittedName>
        <fullName evidence="6">Zinc C3HC4 type (RING finger) domain containing</fullName>
    </submittedName>
</protein>
<dbReference type="InterPro" id="IPR039577">
    <property type="entry name" value="Rad18"/>
</dbReference>
<dbReference type="PANTHER" id="PTHR14134">
    <property type="entry name" value="E3 UBIQUITIN-PROTEIN LIGASE RAD18"/>
    <property type="match status" value="1"/>
</dbReference>
<sequence length="393" mass="46839">MTEFSTNLIEIDKTFNKIFDQFQCPICFDEFKKTFMTLKCCHRFCEMCIKKTIKQHGKCPLCNKYLTDQDLVRDNHFDSLLEEFKNLKEKKIQSVFENLSDNQVNIDKKFSSIQSVFKSIFLQNILNSNYEKEVARIKEMTEQEISTTENSTKIEKVKQECQKKIEKLAEEFDHQIKSIAKRYQMLLEENEKSLIILPTKIKFRLYEKNIKLDGFEFKPTDDISMMFNYLKEESKKQLHDPIIKFPDDLIILNFGPFSTHSNDEMIAIFEEYKKKGILPEPIEKIRAENCLPVTEYKIKPNSEFVLFGNIKFESDLPKRCFKYIFDKNKPKPIDYFQCEDCLLKWICKFCIEECHKKHNVRPFSLNHNANWACCFCERNNCCLKESSEMNIEF</sequence>
<evidence type="ECO:0000313" key="6">
    <source>
        <dbReference type="EMBL" id="RNA11114.1"/>
    </source>
</evidence>
<dbReference type="GO" id="GO:0005634">
    <property type="term" value="C:nucleus"/>
    <property type="evidence" value="ECO:0007669"/>
    <property type="project" value="TreeGrafter"/>
</dbReference>
<evidence type="ECO:0000313" key="7">
    <source>
        <dbReference type="Proteomes" id="UP000276133"/>
    </source>
</evidence>
<dbReference type="Gene3D" id="3.30.40.10">
    <property type="entry name" value="Zinc/RING finger domain, C3HC4 (zinc finger)"/>
    <property type="match status" value="1"/>
</dbReference>
<evidence type="ECO:0000256" key="3">
    <source>
        <dbReference type="ARBA" id="ARBA00022833"/>
    </source>
</evidence>
<dbReference type="STRING" id="10195.A0A3M7QIZ7"/>
<keyword evidence="7" id="KW-1185">Reference proteome</keyword>
<keyword evidence="1" id="KW-0479">Metal-binding</keyword>
<accession>A0A3M7QIZ7</accession>
<dbReference type="InterPro" id="IPR017907">
    <property type="entry name" value="Znf_RING_CS"/>
</dbReference>
<dbReference type="InterPro" id="IPR001841">
    <property type="entry name" value="Znf_RING"/>
</dbReference>
<dbReference type="AlphaFoldDB" id="A0A3M7QIZ7"/>
<dbReference type="GO" id="GO:0008270">
    <property type="term" value="F:zinc ion binding"/>
    <property type="evidence" value="ECO:0007669"/>
    <property type="project" value="UniProtKB-KW"/>
</dbReference>
<organism evidence="6 7">
    <name type="scientific">Brachionus plicatilis</name>
    <name type="common">Marine rotifer</name>
    <name type="synonym">Brachionus muelleri</name>
    <dbReference type="NCBI Taxonomy" id="10195"/>
    <lineage>
        <taxon>Eukaryota</taxon>
        <taxon>Metazoa</taxon>
        <taxon>Spiralia</taxon>
        <taxon>Gnathifera</taxon>
        <taxon>Rotifera</taxon>
        <taxon>Eurotatoria</taxon>
        <taxon>Monogononta</taxon>
        <taxon>Pseudotrocha</taxon>
        <taxon>Ploima</taxon>
        <taxon>Brachionidae</taxon>
        <taxon>Brachionus</taxon>
    </lineage>
</organism>
<keyword evidence="2 4" id="KW-0863">Zinc-finger</keyword>
<dbReference type="GO" id="GO:0006513">
    <property type="term" value="P:protein monoubiquitination"/>
    <property type="evidence" value="ECO:0007669"/>
    <property type="project" value="InterPro"/>
</dbReference>
<gene>
    <name evidence="6" type="ORF">BpHYR1_040551</name>
</gene>
<dbReference type="OrthoDB" id="6105938at2759"/>
<dbReference type="GO" id="GO:0097505">
    <property type="term" value="C:Rad6-Rad18 complex"/>
    <property type="evidence" value="ECO:0007669"/>
    <property type="project" value="TreeGrafter"/>
</dbReference>
<dbReference type="PROSITE" id="PS50089">
    <property type="entry name" value="ZF_RING_2"/>
    <property type="match status" value="1"/>
</dbReference>
<dbReference type="GO" id="GO:0061630">
    <property type="term" value="F:ubiquitin protein ligase activity"/>
    <property type="evidence" value="ECO:0007669"/>
    <property type="project" value="InterPro"/>
</dbReference>
<dbReference type="Pfam" id="PF13923">
    <property type="entry name" value="zf-C3HC4_2"/>
    <property type="match status" value="1"/>
</dbReference>
<reference evidence="6 7" key="1">
    <citation type="journal article" date="2018" name="Sci. Rep.">
        <title>Genomic signatures of local adaptation to the degree of environmental predictability in rotifers.</title>
        <authorList>
            <person name="Franch-Gras L."/>
            <person name="Hahn C."/>
            <person name="Garcia-Roger E.M."/>
            <person name="Carmona M.J."/>
            <person name="Serra M."/>
            <person name="Gomez A."/>
        </authorList>
    </citation>
    <scope>NUCLEOTIDE SEQUENCE [LARGE SCALE GENOMIC DNA]</scope>
    <source>
        <strain evidence="6">HYR1</strain>
    </source>
</reference>
<dbReference type="SMART" id="SM00184">
    <property type="entry name" value="RING"/>
    <property type="match status" value="1"/>
</dbReference>
<dbReference type="PANTHER" id="PTHR14134:SF2">
    <property type="entry name" value="E3 UBIQUITIN-PROTEIN LIGASE RAD18"/>
    <property type="match status" value="1"/>
</dbReference>